<dbReference type="EMBL" id="ML976978">
    <property type="protein sequence ID" value="KAF1962624.1"/>
    <property type="molecule type" value="Genomic_DNA"/>
</dbReference>
<evidence type="ECO:0000256" key="1">
    <source>
        <dbReference type="ARBA" id="ARBA00001973"/>
    </source>
</evidence>
<dbReference type="InterPro" id="IPR005103">
    <property type="entry name" value="AA9_LPMO"/>
</dbReference>
<accession>A0A6A5UD56</accession>
<comment type="cofactor">
    <cofactor evidence="1">
        <name>Cu(2+)</name>
        <dbReference type="ChEBI" id="CHEBI:29036"/>
    </cofactor>
</comment>
<keyword evidence="4" id="KW-1015">Disulfide bond</keyword>
<name>A0A6A5UD56_9PLEO</name>
<dbReference type="PANTHER" id="PTHR33353">
    <property type="entry name" value="PUTATIVE (AFU_ORTHOLOGUE AFUA_1G12560)-RELATED"/>
    <property type="match status" value="1"/>
</dbReference>
<reference evidence="6" key="1">
    <citation type="journal article" date="2020" name="Stud. Mycol.">
        <title>101 Dothideomycetes genomes: a test case for predicting lifestyles and emergence of pathogens.</title>
        <authorList>
            <person name="Haridas S."/>
            <person name="Albert R."/>
            <person name="Binder M."/>
            <person name="Bloem J."/>
            <person name="Labutti K."/>
            <person name="Salamov A."/>
            <person name="Andreopoulos B."/>
            <person name="Baker S."/>
            <person name="Barry K."/>
            <person name="Bills G."/>
            <person name="Bluhm B."/>
            <person name="Cannon C."/>
            <person name="Castanera R."/>
            <person name="Culley D."/>
            <person name="Daum C."/>
            <person name="Ezra D."/>
            <person name="Gonzalez J."/>
            <person name="Henrissat B."/>
            <person name="Kuo A."/>
            <person name="Liang C."/>
            <person name="Lipzen A."/>
            <person name="Lutzoni F."/>
            <person name="Magnuson J."/>
            <person name="Mondo S."/>
            <person name="Nolan M."/>
            <person name="Ohm R."/>
            <person name="Pangilinan J."/>
            <person name="Park H.-J."/>
            <person name="Ramirez L."/>
            <person name="Alfaro M."/>
            <person name="Sun H."/>
            <person name="Tritt A."/>
            <person name="Yoshinaga Y."/>
            <person name="Zwiers L.-H."/>
            <person name="Turgeon B."/>
            <person name="Goodwin S."/>
            <person name="Spatafora J."/>
            <person name="Crous P."/>
            <person name="Grigoriev I."/>
        </authorList>
    </citation>
    <scope>NUCLEOTIDE SEQUENCE</scope>
    <source>
        <strain evidence="6">CBS 675.92</strain>
    </source>
</reference>
<dbReference type="Pfam" id="PF03443">
    <property type="entry name" value="AA9"/>
    <property type="match status" value="1"/>
</dbReference>
<feature type="domain" description="Auxiliary Activity family 9 catalytic" evidence="5">
    <location>
        <begin position="4"/>
        <end position="196"/>
    </location>
</feature>
<evidence type="ECO:0000256" key="2">
    <source>
        <dbReference type="ARBA" id="ARBA00004613"/>
    </source>
</evidence>
<dbReference type="GO" id="GO:0005576">
    <property type="term" value="C:extracellular region"/>
    <property type="evidence" value="ECO:0007669"/>
    <property type="project" value="UniProtKB-SubCell"/>
</dbReference>
<gene>
    <name evidence="6" type="ORF">CC80DRAFT_95263</name>
</gene>
<evidence type="ECO:0000256" key="3">
    <source>
        <dbReference type="ARBA" id="ARBA00022525"/>
    </source>
</evidence>
<dbReference type="Gene3D" id="2.70.50.70">
    <property type="match status" value="1"/>
</dbReference>
<evidence type="ECO:0000313" key="6">
    <source>
        <dbReference type="EMBL" id="KAF1962624.1"/>
    </source>
</evidence>
<evidence type="ECO:0000256" key="4">
    <source>
        <dbReference type="ARBA" id="ARBA00023157"/>
    </source>
</evidence>
<keyword evidence="3" id="KW-0964">Secreted</keyword>
<sequence length="225" mass="24322">MGDKINHPDIIAHKDATPSSFTAEAPAGSKVSFTWFRTGDCAAKNEVGWDCSHHGGSSTWLAPCDGDCSKVDKTKLSFFKIAEAGLLGYPAGTRYATGNAKEQTGKWATDVIFYDNKNVDTVTLPKDIPSGNYVLRTELFSIHNNGDVSQRQFWPQAFNIKITGGNDNAKVPAGVKATEIYKKTDPILTFDLYQHAAGATFKSLPGPTLASVASTSKRSHARDFS</sequence>
<dbReference type="AlphaFoldDB" id="A0A6A5UD56"/>
<comment type="subcellular location">
    <subcellularLocation>
        <location evidence="2">Secreted</location>
    </subcellularLocation>
</comment>
<keyword evidence="7" id="KW-1185">Reference proteome</keyword>
<dbReference type="GO" id="GO:0016787">
    <property type="term" value="F:hydrolase activity"/>
    <property type="evidence" value="ECO:0007669"/>
    <property type="project" value="UniProtKB-KW"/>
</dbReference>
<dbReference type="OrthoDB" id="4849160at2759"/>
<evidence type="ECO:0000313" key="7">
    <source>
        <dbReference type="Proteomes" id="UP000800035"/>
    </source>
</evidence>
<dbReference type="InterPro" id="IPR049892">
    <property type="entry name" value="AA9"/>
</dbReference>
<dbReference type="Proteomes" id="UP000800035">
    <property type="component" value="Unassembled WGS sequence"/>
</dbReference>
<evidence type="ECO:0000259" key="5">
    <source>
        <dbReference type="Pfam" id="PF03443"/>
    </source>
</evidence>
<proteinExistence type="predicted"/>
<dbReference type="CDD" id="cd21175">
    <property type="entry name" value="LPMO_AA9"/>
    <property type="match status" value="1"/>
</dbReference>
<keyword evidence="6" id="KW-0378">Hydrolase</keyword>
<protein>
    <submittedName>
        <fullName evidence="6">Glycoside hydrolase</fullName>
    </submittedName>
</protein>
<dbReference type="PANTHER" id="PTHR33353:SF34">
    <property type="entry name" value="ENDO-BETA-1,4-GLUCANASE D"/>
    <property type="match status" value="1"/>
</dbReference>
<organism evidence="6 7">
    <name type="scientific">Byssothecium circinans</name>
    <dbReference type="NCBI Taxonomy" id="147558"/>
    <lineage>
        <taxon>Eukaryota</taxon>
        <taxon>Fungi</taxon>
        <taxon>Dikarya</taxon>
        <taxon>Ascomycota</taxon>
        <taxon>Pezizomycotina</taxon>
        <taxon>Dothideomycetes</taxon>
        <taxon>Pleosporomycetidae</taxon>
        <taxon>Pleosporales</taxon>
        <taxon>Massarineae</taxon>
        <taxon>Massarinaceae</taxon>
        <taxon>Byssothecium</taxon>
    </lineage>
</organism>